<dbReference type="EMBL" id="JBHUII010000006">
    <property type="protein sequence ID" value="MFD2206599.1"/>
    <property type="molecule type" value="Genomic_DNA"/>
</dbReference>
<evidence type="ECO:0000256" key="1">
    <source>
        <dbReference type="SAM" id="MobiDB-lite"/>
    </source>
</evidence>
<dbReference type="InterPro" id="IPR004590">
    <property type="entry name" value="ssDNA_annealing_RecT"/>
</dbReference>
<comment type="caution">
    <text evidence="2">The sequence shown here is derived from an EMBL/GenBank/DDBJ whole genome shotgun (WGS) entry which is preliminary data.</text>
</comment>
<evidence type="ECO:0000313" key="3">
    <source>
        <dbReference type="Proteomes" id="UP001597294"/>
    </source>
</evidence>
<proteinExistence type="predicted"/>
<name>A0ABW5BLT1_9PROT</name>
<dbReference type="RefSeq" id="WP_380252389.1">
    <property type="nucleotide sequence ID" value="NZ_JBHUII010000006.1"/>
</dbReference>
<dbReference type="Pfam" id="PF03837">
    <property type="entry name" value="RecT"/>
    <property type="match status" value="1"/>
</dbReference>
<dbReference type="NCBIfam" id="TIGR00616">
    <property type="entry name" value="rect"/>
    <property type="match status" value="1"/>
</dbReference>
<feature type="region of interest" description="Disordered" evidence="1">
    <location>
        <begin position="279"/>
        <end position="314"/>
    </location>
</feature>
<dbReference type="Proteomes" id="UP001597294">
    <property type="component" value="Unassembled WGS sequence"/>
</dbReference>
<reference evidence="3" key="1">
    <citation type="journal article" date="2019" name="Int. J. Syst. Evol. Microbiol.">
        <title>The Global Catalogue of Microorganisms (GCM) 10K type strain sequencing project: providing services to taxonomists for standard genome sequencing and annotation.</title>
        <authorList>
            <consortium name="The Broad Institute Genomics Platform"/>
            <consortium name="The Broad Institute Genome Sequencing Center for Infectious Disease"/>
            <person name="Wu L."/>
            <person name="Ma J."/>
        </authorList>
    </citation>
    <scope>NUCLEOTIDE SEQUENCE [LARGE SCALE GENOMIC DNA]</scope>
    <source>
        <strain evidence="3">CGMCC 4.7192</strain>
    </source>
</reference>
<protein>
    <submittedName>
        <fullName evidence="2">Recombinase RecT</fullName>
    </submittedName>
</protein>
<accession>A0ABW5BLT1</accession>
<keyword evidence="3" id="KW-1185">Reference proteome</keyword>
<sequence>MSTSLTVVQEKTNQVRGALEKMRPQFEMALPKHVTPDRLLRVTMTAIQNNPKLLECDKTSLYSAIMSCAQLGLVPDGILGQAYMIPFKVRGQMKCQFIPGYKGLLTLARNSGEVQSIQTQAVYENDLFDYRFGLNETLDHIPAEGDRGEITHFYAIAKFNDGGHHWDVMTRAEIESIRDGSQGYQAAVRFSKNGVINSPWTDHFSEMGRKTTIRRIAKYLPMDVQKAAHVAQSYETGEHSYIDTHGEVVVDAAIAQEDPAVQVEDKSALDTFADSEEETVEKFEPFDTDEPKLNAARAAAEKGEKSLNDWVGKNKENLPEGWLENYEPDLMKLAS</sequence>
<feature type="compositionally biased region" description="Basic and acidic residues" evidence="1">
    <location>
        <begin position="280"/>
        <end position="292"/>
    </location>
</feature>
<evidence type="ECO:0000313" key="2">
    <source>
        <dbReference type="EMBL" id="MFD2206599.1"/>
    </source>
</evidence>
<organism evidence="2 3">
    <name type="scientific">Kiloniella antarctica</name>
    <dbReference type="NCBI Taxonomy" id="1550907"/>
    <lineage>
        <taxon>Bacteria</taxon>
        <taxon>Pseudomonadati</taxon>
        <taxon>Pseudomonadota</taxon>
        <taxon>Alphaproteobacteria</taxon>
        <taxon>Rhodospirillales</taxon>
        <taxon>Kiloniellaceae</taxon>
        <taxon>Kiloniella</taxon>
    </lineage>
</organism>
<dbReference type="InterPro" id="IPR018330">
    <property type="entry name" value="RecT_fam"/>
</dbReference>
<gene>
    <name evidence="2" type="ORF">ACFSKO_13280</name>
</gene>
<feature type="compositionally biased region" description="Basic and acidic residues" evidence="1">
    <location>
        <begin position="299"/>
        <end position="314"/>
    </location>
</feature>